<dbReference type="RefSeq" id="WP_126678462.1">
    <property type="nucleotide sequence ID" value="NZ_RYYU01000001.1"/>
</dbReference>
<evidence type="ECO:0000313" key="5">
    <source>
        <dbReference type="Proteomes" id="UP000278983"/>
    </source>
</evidence>
<dbReference type="NCBIfam" id="NF041922">
    <property type="entry name" value="DLP_LeoA_gen"/>
    <property type="match status" value="1"/>
</dbReference>
<dbReference type="EMBL" id="RYYU01000001">
    <property type="protein sequence ID" value="RUL59301.1"/>
    <property type="molecule type" value="Genomic_DNA"/>
</dbReference>
<dbReference type="InterPro" id="IPR049678">
    <property type="entry name" value="LeoA-like"/>
</dbReference>
<dbReference type="Proteomes" id="UP000278983">
    <property type="component" value="Unassembled WGS sequence"/>
</dbReference>
<dbReference type="Pfam" id="PF18709">
    <property type="entry name" value="DLP_helical"/>
    <property type="match status" value="1"/>
</dbReference>
<evidence type="ECO:0000259" key="3">
    <source>
        <dbReference type="Pfam" id="PF18709"/>
    </source>
</evidence>
<dbReference type="OrthoDB" id="6402537at2"/>
<feature type="domain" description="Dynamin N-terminal" evidence="2">
    <location>
        <begin position="78"/>
        <end position="171"/>
    </location>
</feature>
<dbReference type="InterPro" id="IPR045063">
    <property type="entry name" value="Dynamin_N"/>
</dbReference>
<dbReference type="Pfam" id="PF00350">
    <property type="entry name" value="Dynamin_N"/>
    <property type="match status" value="1"/>
</dbReference>
<feature type="coiled-coil region" evidence="1">
    <location>
        <begin position="294"/>
        <end position="321"/>
    </location>
</feature>
<dbReference type="AlphaFoldDB" id="A0A432LKE1"/>
<dbReference type="Gene3D" id="3.40.50.300">
    <property type="entry name" value="P-loop containing nucleotide triphosphate hydrolases"/>
    <property type="match status" value="1"/>
</dbReference>
<protein>
    <submittedName>
        <fullName evidence="4">Uncharacterized protein</fullName>
    </submittedName>
</protein>
<reference evidence="4 5" key="1">
    <citation type="submission" date="2018-12" db="EMBL/GenBank/DDBJ databases">
        <title>Genome sequencing of Prevotella sp. KCOM 3155 (= JS262).</title>
        <authorList>
            <person name="Kook J.-K."/>
            <person name="Park S.-N."/>
            <person name="Lim Y.K."/>
        </authorList>
    </citation>
    <scope>NUCLEOTIDE SEQUENCE [LARGE SCALE GENOMIC DNA]</scope>
    <source>
        <strain evidence="4 5">KCOM 3155</strain>
    </source>
</reference>
<dbReference type="InterPro" id="IPR027417">
    <property type="entry name" value="P-loop_NTPase"/>
</dbReference>
<keyword evidence="1" id="KW-0175">Coiled coil</keyword>
<dbReference type="SUPFAM" id="SSF52540">
    <property type="entry name" value="P-loop containing nucleoside triphosphate hydrolases"/>
    <property type="match status" value="1"/>
</dbReference>
<evidence type="ECO:0000256" key="1">
    <source>
        <dbReference type="SAM" id="Coils"/>
    </source>
</evidence>
<dbReference type="InterPro" id="IPR040576">
    <property type="entry name" value="DLP_helical"/>
</dbReference>
<comment type="caution">
    <text evidence="4">The sequence shown here is derived from an EMBL/GenBank/DDBJ whole genome shotgun (WGS) entry which is preliminary data.</text>
</comment>
<evidence type="ECO:0000313" key="4">
    <source>
        <dbReference type="EMBL" id="RUL59301.1"/>
    </source>
</evidence>
<keyword evidence="5" id="KW-1185">Reference proteome</keyword>
<name>A0A432LKE1_9BACT</name>
<proteinExistence type="predicted"/>
<accession>A0A432LKE1</accession>
<sequence length="561" mass="63778">MARYENSIERLQKLKSIVEQGQKLGLELGEVAEKVDSAIQNATAGKTRIVMLGSFSDGKTSAVAGMMGRLHESMKIDVEESSDELTVYHLDSLGHDYEIVDTPGLFGTKEKEIDGQQIRCSELTRKYISEAEAVIYVCDAVLPLKDSHRDSLRLVLRDFGKLPVTIFAINKMDEAGTDMTDEEDYNEHAAVKRATFVQRLDDTLTLTDDEREGLRIVCIAADPKGRGLEYWLERREEYERRSHISLLRQEVERLVGQTTAAELAEGSGIAVVRDVLAGIGNDIDITNRRMADPLMRCREEIADMKNECAILRQELNSSRGTMTDRMNDLKLRVLSEIRHAESADQLVQVVEEQIGMEHGKVTCYILNRNINQILSECAEANNTSLERKEIEFESRFTAQNDILGNGLKESQKVLREVKSKLDVVSHAYNLFSQTFRSTVGRAAKFETKAGRWIGNAGVALGVAMELYDWYEAKQRNERVAELQHTLRESVNEIFSGIFKMFDSDESYYSTFAPSYPEMLRLIGTREEELQQMQQQSDSLGNYRDRIRQWMEHDIADAEIVR</sequence>
<feature type="domain" description="Dynamin-like helical" evidence="3">
    <location>
        <begin position="206"/>
        <end position="535"/>
    </location>
</feature>
<gene>
    <name evidence="4" type="ORF">EHV08_05705</name>
</gene>
<organism evidence="4 5">
    <name type="scientific">Prevotella koreensis</name>
    <dbReference type="NCBI Taxonomy" id="2490854"/>
    <lineage>
        <taxon>Bacteria</taxon>
        <taxon>Pseudomonadati</taxon>
        <taxon>Bacteroidota</taxon>
        <taxon>Bacteroidia</taxon>
        <taxon>Bacteroidales</taxon>
        <taxon>Prevotellaceae</taxon>
        <taxon>Prevotella</taxon>
    </lineage>
</organism>
<evidence type="ECO:0000259" key="2">
    <source>
        <dbReference type="Pfam" id="PF00350"/>
    </source>
</evidence>